<dbReference type="EMBL" id="JBFOLK010000006">
    <property type="protein sequence ID" value="KAL2503634.1"/>
    <property type="molecule type" value="Genomic_DNA"/>
</dbReference>
<feature type="domain" description="PHD-type" evidence="5">
    <location>
        <begin position="337"/>
        <end position="387"/>
    </location>
</feature>
<evidence type="ECO:0000313" key="7">
    <source>
        <dbReference type="Proteomes" id="UP001604336"/>
    </source>
</evidence>
<dbReference type="Gene3D" id="2.30.30.1150">
    <property type="match status" value="1"/>
</dbReference>
<keyword evidence="7" id="KW-1185">Reference proteome</keyword>
<dbReference type="InterPro" id="IPR011011">
    <property type="entry name" value="Znf_FYVE_PHD"/>
</dbReference>
<dbReference type="Proteomes" id="UP001604336">
    <property type="component" value="Unassembled WGS sequence"/>
</dbReference>
<keyword evidence="2 4" id="KW-0863">Zinc-finger</keyword>
<dbReference type="InterPro" id="IPR019786">
    <property type="entry name" value="Zinc_finger_PHD-type_CS"/>
</dbReference>
<gene>
    <name evidence="6" type="ORF">Adt_19255</name>
</gene>
<dbReference type="PANTHER" id="PTHR47162">
    <property type="entry name" value="OS02G0192300 PROTEIN"/>
    <property type="match status" value="1"/>
</dbReference>
<proteinExistence type="predicted"/>
<evidence type="ECO:0000313" key="6">
    <source>
        <dbReference type="EMBL" id="KAL2503634.1"/>
    </source>
</evidence>
<keyword evidence="3" id="KW-0862">Zinc</keyword>
<dbReference type="GO" id="GO:0008270">
    <property type="term" value="F:zinc ion binding"/>
    <property type="evidence" value="ECO:0007669"/>
    <property type="project" value="UniProtKB-KW"/>
</dbReference>
<dbReference type="AlphaFoldDB" id="A0ABD1SUZ0"/>
<dbReference type="SMART" id="SM00249">
    <property type="entry name" value="PHD"/>
    <property type="match status" value="3"/>
</dbReference>
<dbReference type="InterPro" id="IPR019787">
    <property type="entry name" value="Znf_PHD-finger"/>
</dbReference>
<dbReference type="PANTHER" id="PTHR47162:SF9">
    <property type="entry name" value="PHD FINGER PROTEIN EHD3-LIKE"/>
    <property type="match status" value="1"/>
</dbReference>
<evidence type="ECO:0000256" key="3">
    <source>
        <dbReference type="ARBA" id="ARBA00022833"/>
    </source>
</evidence>
<dbReference type="SUPFAM" id="SSF57903">
    <property type="entry name" value="FYVE/PHD zinc finger"/>
    <property type="match status" value="2"/>
</dbReference>
<evidence type="ECO:0000256" key="1">
    <source>
        <dbReference type="ARBA" id="ARBA00022723"/>
    </source>
</evidence>
<dbReference type="InterPro" id="IPR013083">
    <property type="entry name" value="Znf_RING/FYVE/PHD"/>
</dbReference>
<comment type="caution">
    <text evidence="6">The sequence shown here is derived from an EMBL/GenBank/DDBJ whole genome shotgun (WGS) entry which is preliminary data.</text>
</comment>
<evidence type="ECO:0000256" key="2">
    <source>
        <dbReference type="ARBA" id="ARBA00022771"/>
    </source>
</evidence>
<reference evidence="7" key="1">
    <citation type="submission" date="2024-07" db="EMBL/GenBank/DDBJ databases">
        <title>Two chromosome-level genome assemblies of Korean endemic species Abeliophyllum distichum and Forsythia ovata (Oleaceae).</title>
        <authorList>
            <person name="Jang H."/>
        </authorList>
    </citation>
    <scope>NUCLEOTIDE SEQUENCE [LARGE SCALE GENOMIC DNA]</scope>
</reference>
<dbReference type="PROSITE" id="PS01359">
    <property type="entry name" value="ZF_PHD_1"/>
    <property type="match status" value="1"/>
</dbReference>
<name>A0ABD1SUZ0_9LAMI</name>
<feature type="domain" description="PHD-type" evidence="5">
    <location>
        <begin position="497"/>
        <end position="547"/>
    </location>
</feature>
<keyword evidence="1" id="KW-0479">Metal-binding</keyword>
<protein>
    <submittedName>
        <fullName evidence="6">RING/FYVE/PHD-type zinc finger family protein</fullName>
    </submittedName>
</protein>
<organism evidence="6 7">
    <name type="scientific">Abeliophyllum distichum</name>
    <dbReference type="NCBI Taxonomy" id="126358"/>
    <lineage>
        <taxon>Eukaryota</taxon>
        <taxon>Viridiplantae</taxon>
        <taxon>Streptophyta</taxon>
        <taxon>Embryophyta</taxon>
        <taxon>Tracheophyta</taxon>
        <taxon>Spermatophyta</taxon>
        <taxon>Magnoliopsida</taxon>
        <taxon>eudicotyledons</taxon>
        <taxon>Gunneridae</taxon>
        <taxon>Pentapetalae</taxon>
        <taxon>asterids</taxon>
        <taxon>lamiids</taxon>
        <taxon>Lamiales</taxon>
        <taxon>Oleaceae</taxon>
        <taxon>Forsythieae</taxon>
        <taxon>Abeliophyllum</taxon>
    </lineage>
</organism>
<sequence>MVHTEKESNGCAGGSGNGSGVVALNVDFTVNGTAIKVETSGTNFTGLAGDSLRTYKRRKNVKATEGGKVLEDSGCQITEKSMKPLLDAVPFTNFNTQVSGSQKVSDALINSNDFSLKQQRNFVLGQICQSLESEGGLKKCIQNALLSHPGSGSRSSLKDSIPPCENGNKCSLPTGFVRDDIQNAALGSVGKTPSGSVNESNHCTGTELCRCMFFDIIMSEKFAQLCSLLLENFQGLKADKLLDLSLINSRMKEGAYESSPVLFYSDIQQVWKKLQNVGTDMITLAKCLSDKSITSFRAQVGSSGHNIPEDCRHEFLTQESDMHAKAEQTEACPIFEVRTCRCCGEKSDGRNGLVCDSCEEMYHVSCIEPAVKEIPLRSWYCANCSAKGIESPHDDCIACERLNASRSPIDADGEDDLVDEEAPEELEDCSNELVSDELQLVERGKRFQNCKVCGAEVRNDEDYRICGHSFCSQKFYHVRCLTSKQLKSYGPCWYCPSCLCRACVTDRDDDKIVLCDGCDHAYHIYCMQPPRTCIPKGKWFCKKCDADLQRVCRAKGIYENTQNKSKKRASDGTLKGEEDLNKSGGVDMLLNAAKTLNYEENRAAMGLNS</sequence>
<accession>A0ABD1SUZ0</accession>
<dbReference type="Gene3D" id="3.30.40.10">
    <property type="entry name" value="Zinc/RING finger domain, C3HC4 (zinc finger)"/>
    <property type="match status" value="1"/>
</dbReference>
<evidence type="ECO:0000259" key="5">
    <source>
        <dbReference type="PROSITE" id="PS50016"/>
    </source>
</evidence>
<dbReference type="Pfam" id="PF00628">
    <property type="entry name" value="PHD"/>
    <property type="match status" value="2"/>
</dbReference>
<dbReference type="PROSITE" id="PS50016">
    <property type="entry name" value="ZF_PHD_2"/>
    <property type="match status" value="2"/>
</dbReference>
<evidence type="ECO:0000256" key="4">
    <source>
        <dbReference type="PROSITE-ProRule" id="PRU00146"/>
    </source>
</evidence>
<dbReference type="InterPro" id="IPR001965">
    <property type="entry name" value="Znf_PHD"/>
</dbReference>